<comment type="caution">
    <text evidence="1">The sequence shown here is derived from an EMBL/GenBank/DDBJ whole genome shotgun (WGS) entry which is preliminary data.</text>
</comment>
<dbReference type="SUPFAM" id="SSF100950">
    <property type="entry name" value="NagB/RpiA/CoA transferase-like"/>
    <property type="match status" value="1"/>
</dbReference>
<proteinExistence type="predicted"/>
<dbReference type="InterPro" id="IPR037171">
    <property type="entry name" value="NagB/RpiA_transferase-like"/>
</dbReference>
<dbReference type="GO" id="GO:0016740">
    <property type="term" value="F:transferase activity"/>
    <property type="evidence" value="ECO:0007669"/>
    <property type="project" value="UniProtKB-KW"/>
</dbReference>
<evidence type="ECO:0000313" key="2">
    <source>
        <dbReference type="Proteomes" id="UP000472676"/>
    </source>
</evidence>
<dbReference type="RefSeq" id="WP_166254964.1">
    <property type="nucleotide sequence ID" value="NZ_JAAMOW010000004.1"/>
</dbReference>
<keyword evidence="2" id="KW-1185">Reference proteome</keyword>
<dbReference type="EMBL" id="JAAMOW010000004">
    <property type="protein sequence ID" value="NGY04824.1"/>
    <property type="molecule type" value="Genomic_DNA"/>
</dbReference>
<keyword evidence="1" id="KW-0808">Transferase</keyword>
<dbReference type="PANTHER" id="PTHR43293">
    <property type="entry name" value="ACETATE COA-TRANSFERASE YDIF"/>
    <property type="match status" value="1"/>
</dbReference>
<gene>
    <name evidence="1" type="ORF">G7Y85_08605</name>
</gene>
<protein>
    <submittedName>
        <fullName evidence="1">Ketoacid CoA transferase</fullName>
    </submittedName>
</protein>
<dbReference type="Proteomes" id="UP000472676">
    <property type="component" value="Unassembled WGS sequence"/>
</dbReference>
<name>A0A6M2BR45_9GAMM</name>
<dbReference type="PANTHER" id="PTHR43293:SF3">
    <property type="entry name" value="CHOLESTEROL RING-CLEAVING HYDROLASE IPDB SUBUNIT"/>
    <property type="match status" value="1"/>
</dbReference>
<dbReference type="AlphaFoldDB" id="A0A6M2BR45"/>
<accession>A0A6M2BR45</accession>
<evidence type="ECO:0000313" key="1">
    <source>
        <dbReference type="EMBL" id="NGY04824.1"/>
    </source>
</evidence>
<reference evidence="1 2" key="1">
    <citation type="journal article" date="2014" name="Int. J. Syst. Evol. Microbiol.">
        <title>Solimonas terrae sp. nov., isolated from soil.</title>
        <authorList>
            <person name="Kim S.J."/>
            <person name="Moon J.Y."/>
            <person name="Weon H.Y."/>
            <person name="Ahn J.H."/>
            <person name="Chen W.M."/>
            <person name="Kwon S.W."/>
        </authorList>
    </citation>
    <scope>NUCLEOTIDE SEQUENCE [LARGE SCALE GENOMIC DNA]</scope>
    <source>
        <strain evidence="1 2">KIS83-12</strain>
    </source>
</reference>
<sequence>MSESSAATNFTLAELLICACADVWREEGEVLATGIGIIPRIAQGLAKLTHSPGLMITDGEAYLTETPVVIGAKNHEGRAYAGWMPYSRVFDALWHGRRHALVGPVQVDRWGQANISCVGDFARPKRQMLGLRGFPGNSINHVNSMFVPNHGPRVFVENEVDVVCSVGYRKERWPAGVRNDYMRIHRIVTDLCVMDFGGPEHAIRVVSLHPGVSFAQVQAATGFPLLKADNLRETTHPTEAQLAVIRQLDPKDVRSKQLKDNPPGIRPAA</sequence>
<organism evidence="1 2">
    <name type="scientific">Solimonas terrae</name>
    <dbReference type="NCBI Taxonomy" id="1396819"/>
    <lineage>
        <taxon>Bacteria</taxon>
        <taxon>Pseudomonadati</taxon>
        <taxon>Pseudomonadota</taxon>
        <taxon>Gammaproteobacteria</taxon>
        <taxon>Nevskiales</taxon>
        <taxon>Nevskiaceae</taxon>
        <taxon>Solimonas</taxon>
    </lineage>
</organism>
<dbReference type="Gene3D" id="3.40.1080.10">
    <property type="entry name" value="Glutaconate Coenzyme A-transferase"/>
    <property type="match status" value="1"/>
</dbReference>